<organism evidence="2 3">
    <name type="scientific">Paracoccidioides brasiliensis</name>
    <dbReference type="NCBI Taxonomy" id="121759"/>
    <lineage>
        <taxon>Eukaryota</taxon>
        <taxon>Fungi</taxon>
        <taxon>Dikarya</taxon>
        <taxon>Ascomycota</taxon>
        <taxon>Pezizomycotina</taxon>
        <taxon>Eurotiomycetes</taxon>
        <taxon>Eurotiomycetidae</taxon>
        <taxon>Onygenales</taxon>
        <taxon>Ajellomycetaceae</taxon>
        <taxon>Paracoccidioides</taxon>
    </lineage>
</organism>
<comment type="caution">
    <text evidence="2">The sequence shown here is derived from an EMBL/GenBank/DDBJ whole genome shotgun (WGS) entry which is preliminary data.</text>
</comment>
<protein>
    <submittedName>
        <fullName evidence="2">Uncharacterized protein</fullName>
    </submittedName>
</protein>
<feature type="compositionally biased region" description="Basic residues" evidence="1">
    <location>
        <begin position="80"/>
        <end position="89"/>
    </location>
</feature>
<evidence type="ECO:0000256" key="1">
    <source>
        <dbReference type="SAM" id="MobiDB-lite"/>
    </source>
</evidence>
<dbReference type="VEuPathDB" id="FungiDB:PABG_07322"/>
<dbReference type="Proteomes" id="UP000242814">
    <property type="component" value="Unassembled WGS sequence"/>
</dbReference>
<gene>
    <name evidence="2" type="ORF">ACO22_06144</name>
</gene>
<evidence type="ECO:0000313" key="3">
    <source>
        <dbReference type="Proteomes" id="UP000242814"/>
    </source>
</evidence>
<evidence type="ECO:0000313" key="2">
    <source>
        <dbReference type="EMBL" id="ODH19696.1"/>
    </source>
</evidence>
<dbReference type="AlphaFoldDB" id="A0A1D2J8F8"/>
<dbReference type="EMBL" id="LZYO01000312">
    <property type="protein sequence ID" value="ODH19696.1"/>
    <property type="molecule type" value="Genomic_DNA"/>
</dbReference>
<dbReference type="VEuPathDB" id="FungiDB:PADG_08392"/>
<proteinExistence type="predicted"/>
<sequence>MKSDEEGFHHVGHDGILRSFDRNGKVIDYYRLDEKQLLAIGNEIPQQIDYLEHLSANANSSKVDEDAIWSPTPTIPTPSLKHKTKRGLIMKREPPPPTPRPDRCQNYGCRTWYLCSLDGRSGHPIPTSPDILGFGGGRGEGEKGERVVLED</sequence>
<feature type="region of interest" description="Disordered" evidence="1">
    <location>
        <begin position="126"/>
        <end position="151"/>
    </location>
</feature>
<name>A0A1D2J8F8_PARBR</name>
<feature type="region of interest" description="Disordered" evidence="1">
    <location>
        <begin position="62"/>
        <end position="103"/>
    </location>
</feature>
<reference evidence="2 3" key="1">
    <citation type="submission" date="2016-06" db="EMBL/GenBank/DDBJ databases">
        <authorList>
            <person name="Kjaerup R.B."/>
            <person name="Dalgaard T.S."/>
            <person name="Juul-Madsen H.R."/>
        </authorList>
    </citation>
    <scope>NUCLEOTIDE SEQUENCE [LARGE SCALE GENOMIC DNA]</scope>
    <source>
        <strain evidence="2 3">Pb300</strain>
    </source>
</reference>
<feature type="compositionally biased region" description="Basic and acidic residues" evidence="1">
    <location>
        <begin position="139"/>
        <end position="151"/>
    </location>
</feature>
<accession>A0A1D2J8F8</accession>